<evidence type="ECO:0000313" key="3">
    <source>
        <dbReference type="Proteomes" id="UP000596742"/>
    </source>
</evidence>
<name>A0A8B6H3J9_MYTGA</name>
<keyword evidence="3" id="KW-1185">Reference proteome</keyword>
<sequence>MQLVSKPEPVTSAIEDNPTPQIQPRSDDDKIFGELKENFEFIDSIRTGEASNSNNNYIKIATEMDIDLSKSDLTETQKYQLLTLLGQYRQAFAKDVTELGCTKIGKHIIDTGDANPVRQFPYRTTLKQRKK</sequence>
<feature type="region of interest" description="Disordered" evidence="1">
    <location>
        <begin position="1"/>
        <end position="29"/>
    </location>
</feature>
<accession>A0A8B6H3J9</accession>
<evidence type="ECO:0000313" key="2">
    <source>
        <dbReference type="EMBL" id="VDI73301.1"/>
    </source>
</evidence>
<comment type="caution">
    <text evidence="2">The sequence shown here is derived from an EMBL/GenBank/DDBJ whole genome shotgun (WGS) entry which is preliminary data.</text>
</comment>
<dbReference type="OrthoDB" id="6137576at2759"/>
<dbReference type="AlphaFoldDB" id="A0A8B6H3J9"/>
<dbReference type="EMBL" id="UYJE01009410">
    <property type="protein sequence ID" value="VDI73301.1"/>
    <property type="molecule type" value="Genomic_DNA"/>
</dbReference>
<organism evidence="2 3">
    <name type="scientific">Mytilus galloprovincialis</name>
    <name type="common">Mediterranean mussel</name>
    <dbReference type="NCBI Taxonomy" id="29158"/>
    <lineage>
        <taxon>Eukaryota</taxon>
        <taxon>Metazoa</taxon>
        <taxon>Spiralia</taxon>
        <taxon>Lophotrochozoa</taxon>
        <taxon>Mollusca</taxon>
        <taxon>Bivalvia</taxon>
        <taxon>Autobranchia</taxon>
        <taxon>Pteriomorphia</taxon>
        <taxon>Mytilida</taxon>
        <taxon>Mytiloidea</taxon>
        <taxon>Mytilidae</taxon>
        <taxon>Mytilinae</taxon>
        <taxon>Mytilus</taxon>
    </lineage>
</organism>
<gene>
    <name evidence="2" type="ORF">MGAL_10B030992</name>
</gene>
<evidence type="ECO:0000256" key="1">
    <source>
        <dbReference type="SAM" id="MobiDB-lite"/>
    </source>
</evidence>
<reference evidence="2" key="1">
    <citation type="submission" date="2018-11" db="EMBL/GenBank/DDBJ databases">
        <authorList>
            <person name="Alioto T."/>
            <person name="Alioto T."/>
        </authorList>
    </citation>
    <scope>NUCLEOTIDE SEQUENCE</scope>
</reference>
<protein>
    <submittedName>
        <fullName evidence="2">Uncharacterized protein</fullName>
    </submittedName>
</protein>
<proteinExistence type="predicted"/>
<dbReference type="Proteomes" id="UP000596742">
    <property type="component" value="Unassembled WGS sequence"/>
</dbReference>